<comment type="caution">
    <text evidence="1">The sequence shown here is derived from an EMBL/GenBank/DDBJ whole genome shotgun (WGS) entry which is preliminary data.</text>
</comment>
<evidence type="ECO:0000313" key="2">
    <source>
        <dbReference type="Proteomes" id="UP001596303"/>
    </source>
</evidence>
<accession>A0ABW1S9C4</accession>
<dbReference type="RefSeq" id="WP_377377239.1">
    <property type="nucleotide sequence ID" value="NZ_JBHSSW010000008.1"/>
</dbReference>
<protein>
    <submittedName>
        <fullName evidence="1">Uncharacterized protein</fullName>
    </submittedName>
</protein>
<evidence type="ECO:0000313" key="1">
    <source>
        <dbReference type="EMBL" id="MFC6197808.1"/>
    </source>
</evidence>
<name>A0ABW1S9C4_9PROT</name>
<dbReference type="Proteomes" id="UP001596303">
    <property type="component" value="Unassembled WGS sequence"/>
</dbReference>
<sequence>MSDPVTDSTRCVVSAPDQMFGSSFTRFGSLYPIVEKNSESGLLVGVSSGGKYPVSPGDIVWRVDQNEPRTLTVSETPPMGAAPQSMEYPNLTKEQQAALQSSIKQVNALTQGMTSSIQNGVTLVGGEKAEALLDEMLAGSVLRFRPITAQAGLRKNNENFSEIALDSSFQAALNECGIYSGK</sequence>
<proteinExistence type="predicted"/>
<reference evidence="2" key="1">
    <citation type="journal article" date="2019" name="Int. J. Syst. Evol. Microbiol.">
        <title>The Global Catalogue of Microorganisms (GCM) 10K type strain sequencing project: providing services to taxonomists for standard genome sequencing and annotation.</title>
        <authorList>
            <consortium name="The Broad Institute Genomics Platform"/>
            <consortium name="The Broad Institute Genome Sequencing Center for Infectious Disease"/>
            <person name="Wu L."/>
            <person name="Ma J."/>
        </authorList>
    </citation>
    <scope>NUCLEOTIDE SEQUENCE [LARGE SCALE GENOMIC DNA]</scope>
    <source>
        <strain evidence="2">CGMCC-1.15741</strain>
    </source>
</reference>
<dbReference type="EMBL" id="JBHSSW010000008">
    <property type="protein sequence ID" value="MFC6197808.1"/>
    <property type="molecule type" value="Genomic_DNA"/>
</dbReference>
<gene>
    <name evidence="1" type="ORF">ACFQDM_06950</name>
</gene>
<keyword evidence="2" id="KW-1185">Reference proteome</keyword>
<organism evidence="1 2">
    <name type="scientific">Ponticaulis profundi</name>
    <dbReference type="NCBI Taxonomy" id="2665222"/>
    <lineage>
        <taxon>Bacteria</taxon>
        <taxon>Pseudomonadati</taxon>
        <taxon>Pseudomonadota</taxon>
        <taxon>Alphaproteobacteria</taxon>
        <taxon>Hyphomonadales</taxon>
        <taxon>Hyphomonadaceae</taxon>
        <taxon>Ponticaulis</taxon>
    </lineage>
</organism>